<dbReference type="InterPro" id="IPR037165">
    <property type="entry name" value="AldOxase/xan_DH_Mopterin-bd_sf"/>
</dbReference>
<dbReference type="SUPFAM" id="SSF56003">
    <property type="entry name" value="Molybdenum cofactor-binding domain"/>
    <property type="match status" value="1"/>
</dbReference>
<keyword evidence="3" id="KW-1185">Reference proteome</keyword>
<comment type="caution">
    <text evidence="2">The sequence shown here is derived from an EMBL/GenBank/DDBJ whole genome shotgun (WGS) entry which is preliminary data.</text>
</comment>
<organism evidence="2 3">
    <name type="scientific">Anaerosolibacter carboniphilus</name>
    <dbReference type="NCBI Taxonomy" id="1417629"/>
    <lineage>
        <taxon>Bacteria</taxon>
        <taxon>Bacillati</taxon>
        <taxon>Bacillota</taxon>
        <taxon>Clostridia</taxon>
        <taxon>Peptostreptococcales</taxon>
        <taxon>Thermotaleaceae</taxon>
        <taxon>Anaerosolibacter</taxon>
    </lineage>
</organism>
<feature type="domain" description="Aldehyde oxidase/xanthine dehydrogenase second molybdopterin binding" evidence="1">
    <location>
        <begin position="2"/>
        <end position="261"/>
    </location>
</feature>
<sequence>MKKRGRGIASVHYGTGYGNGFPDVSTARAEVSKDGSIIIYIGATEVGQGAKTIFCQMAAEILGVETYDIHFVCEDTSQTPDAGTAAASRQTYNSGNAVKKAAESLRQMLVERAQKHLQLNSIHDLALEDHWIYLKDYPKKRVHFKDLAGEGTLLVEETFTAQTVKMDEETGEGAPYWPYTFCCYGVEVEVDTETGEIQVIRGVCAQDVGKAINPELIEGQIDGGFAMGLGYGLMEDLGLSNGEIRHSRFANYLIPTALDVPELEKFIIEDLSSTGPFGAKGIGEPVMIPAAPAILNAIYDAIGIRFYEIPVTPERVLIAIKEAQKEEKHDT</sequence>
<evidence type="ECO:0000313" key="3">
    <source>
        <dbReference type="Proteomes" id="UP000579281"/>
    </source>
</evidence>
<dbReference type="InterPro" id="IPR046867">
    <property type="entry name" value="AldOxase/xan_DH_MoCoBD2"/>
</dbReference>
<dbReference type="Gene3D" id="3.30.365.10">
    <property type="entry name" value="Aldehyde oxidase/xanthine dehydrogenase, molybdopterin binding domain"/>
    <property type="match status" value="2"/>
</dbReference>
<protein>
    <submittedName>
        <fullName evidence="2">CO/xanthine dehydrogenase Mo-binding subunit</fullName>
    </submittedName>
</protein>
<dbReference type="PANTHER" id="PTHR47495:SF2">
    <property type="entry name" value="ALDEHYDE DEHYDROGENASE"/>
    <property type="match status" value="1"/>
</dbReference>
<accession>A0A841KNW6</accession>
<proteinExistence type="predicted"/>
<reference evidence="2 3" key="1">
    <citation type="submission" date="2020-08" db="EMBL/GenBank/DDBJ databases">
        <title>Genomic Encyclopedia of Type Strains, Phase IV (KMG-IV): sequencing the most valuable type-strain genomes for metagenomic binning, comparative biology and taxonomic classification.</title>
        <authorList>
            <person name="Goeker M."/>
        </authorList>
    </citation>
    <scope>NUCLEOTIDE SEQUENCE [LARGE SCALE GENOMIC DNA]</scope>
    <source>
        <strain evidence="2 3">DSM 103526</strain>
    </source>
</reference>
<gene>
    <name evidence="2" type="ORF">HNQ80_001225</name>
</gene>
<dbReference type="RefSeq" id="WP_184309150.1">
    <property type="nucleotide sequence ID" value="NZ_JACHEN010000005.1"/>
</dbReference>
<dbReference type="AlphaFoldDB" id="A0A841KNW6"/>
<name>A0A841KNW6_9FIRM</name>
<dbReference type="Proteomes" id="UP000579281">
    <property type="component" value="Unassembled WGS sequence"/>
</dbReference>
<dbReference type="Pfam" id="PF20256">
    <property type="entry name" value="MoCoBD_2"/>
    <property type="match status" value="1"/>
</dbReference>
<evidence type="ECO:0000259" key="1">
    <source>
        <dbReference type="Pfam" id="PF20256"/>
    </source>
</evidence>
<evidence type="ECO:0000313" key="2">
    <source>
        <dbReference type="EMBL" id="MBB6215136.1"/>
    </source>
</evidence>
<dbReference type="EMBL" id="JACHEN010000005">
    <property type="protein sequence ID" value="MBB6215136.1"/>
    <property type="molecule type" value="Genomic_DNA"/>
</dbReference>
<dbReference type="GO" id="GO:0016491">
    <property type="term" value="F:oxidoreductase activity"/>
    <property type="evidence" value="ECO:0007669"/>
    <property type="project" value="InterPro"/>
</dbReference>
<dbReference type="PANTHER" id="PTHR47495">
    <property type="entry name" value="ALDEHYDE DEHYDROGENASE"/>
    <property type="match status" value="1"/>
</dbReference>
<dbReference type="InterPro" id="IPR052516">
    <property type="entry name" value="N-heterocyclic_Hydroxylase"/>
</dbReference>